<evidence type="ECO:0000256" key="1">
    <source>
        <dbReference type="SAM" id="MobiDB-lite"/>
    </source>
</evidence>
<feature type="region of interest" description="Disordered" evidence="1">
    <location>
        <begin position="29"/>
        <end position="48"/>
    </location>
</feature>
<protein>
    <submittedName>
        <fullName evidence="2">Uncharacterized protein</fullName>
    </submittedName>
</protein>
<evidence type="ECO:0000313" key="3">
    <source>
        <dbReference type="Proteomes" id="UP001497644"/>
    </source>
</evidence>
<dbReference type="EMBL" id="OZ034828">
    <property type="protein sequence ID" value="CAL1684980.1"/>
    <property type="molecule type" value="Genomic_DNA"/>
</dbReference>
<reference evidence="2" key="1">
    <citation type="submission" date="2024-04" db="EMBL/GenBank/DDBJ databases">
        <authorList>
            <consortium name="Molecular Ecology Group"/>
        </authorList>
    </citation>
    <scope>NUCLEOTIDE SEQUENCE</scope>
</reference>
<dbReference type="AlphaFoldDB" id="A0AAV2NWS9"/>
<name>A0AAV2NWS9_9HYME</name>
<gene>
    <name evidence="2" type="ORF">LPLAT_LOCUS10479</name>
</gene>
<feature type="compositionally biased region" description="Basic and acidic residues" evidence="1">
    <location>
        <begin position="35"/>
        <end position="48"/>
    </location>
</feature>
<feature type="compositionally biased region" description="Polar residues" evidence="1">
    <location>
        <begin position="95"/>
        <end position="105"/>
    </location>
</feature>
<keyword evidence="3" id="KW-1185">Reference proteome</keyword>
<proteinExistence type="predicted"/>
<evidence type="ECO:0000313" key="2">
    <source>
        <dbReference type="EMBL" id="CAL1684980.1"/>
    </source>
</evidence>
<sequence length="119" mass="13297">MHVIHSGWRDETIVVALVTLYLDDDTGEGRRKRHLEQLSAHESREQRFSRTRSVRLGWLAKVDHKRTVTFMGIVSHTTATSTFVGQHRQPVLGPTNRNRVSSPSQDAGGGTPPMQNSPA</sequence>
<organism evidence="2 3">
    <name type="scientific">Lasius platythorax</name>
    <dbReference type="NCBI Taxonomy" id="488582"/>
    <lineage>
        <taxon>Eukaryota</taxon>
        <taxon>Metazoa</taxon>
        <taxon>Ecdysozoa</taxon>
        <taxon>Arthropoda</taxon>
        <taxon>Hexapoda</taxon>
        <taxon>Insecta</taxon>
        <taxon>Pterygota</taxon>
        <taxon>Neoptera</taxon>
        <taxon>Endopterygota</taxon>
        <taxon>Hymenoptera</taxon>
        <taxon>Apocrita</taxon>
        <taxon>Aculeata</taxon>
        <taxon>Formicoidea</taxon>
        <taxon>Formicidae</taxon>
        <taxon>Formicinae</taxon>
        <taxon>Lasius</taxon>
        <taxon>Lasius</taxon>
    </lineage>
</organism>
<feature type="region of interest" description="Disordered" evidence="1">
    <location>
        <begin position="81"/>
        <end position="119"/>
    </location>
</feature>
<dbReference type="Proteomes" id="UP001497644">
    <property type="component" value="Chromosome 5"/>
</dbReference>
<accession>A0AAV2NWS9</accession>